<dbReference type="Proteomes" id="UP000032279">
    <property type="component" value="Unassembled WGS sequence"/>
</dbReference>
<comment type="similarity">
    <text evidence="1">Belongs to the aldo/keto reductase family.</text>
</comment>
<dbReference type="PANTHER" id="PTHR43827:SF3">
    <property type="entry name" value="NADP-DEPENDENT OXIDOREDUCTASE DOMAIN-CONTAINING PROTEIN"/>
    <property type="match status" value="1"/>
</dbReference>
<evidence type="ECO:0000256" key="2">
    <source>
        <dbReference type="ARBA" id="ARBA00022857"/>
    </source>
</evidence>
<dbReference type="PIRSF" id="PIRSF000097">
    <property type="entry name" value="AKR"/>
    <property type="match status" value="1"/>
</dbReference>
<dbReference type="AlphaFoldDB" id="A0A0D1A5X8"/>
<keyword evidence="3" id="KW-0560">Oxidoreductase</keyword>
<evidence type="ECO:0000256" key="3">
    <source>
        <dbReference type="ARBA" id="ARBA00023002"/>
    </source>
</evidence>
<dbReference type="GO" id="GO:0016616">
    <property type="term" value="F:oxidoreductase activity, acting on the CH-OH group of donors, NAD or NADP as acceptor"/>
    <property type="evidence" value="ECO:0007669"/>
    <property type="project" value="UniProtKB-ARBA"/>
</dbReference>
<dbReference type="PROSITE" id="PS00062">
    <property type="entry name" value="ALDOKETO_REDUCTASE_2"/>
    <property type="match status" value="1"/>
</dbReference>
<feature type="active site" description="Proton donor" evidence="4">
    <location>
        <position position="53"/>
    </location>
</feature>
<evidence type="ECO:0000313" key="8">
    <source>
        <dbReference type="EMBL" id="KIS03310.1"/>
    </source>
</evidence>
<sequence>MSILTETFTLQNGVEIPKVGFGTWQIPGGKTAYDAVSNALKTGYRHVDTAQAYANESSVGKAIRDSNVLRDDIFVTSKLPASIKSHDDVLAAFDKTMTNLGLKQLDLYLIHAPWPWDQIGTDHDRANVETWKAMEKIYQSGRVKAIGVSNFNVHDLKNILENATVAPMVDQILYYVGYTEPKITKYAQEQGMLMEAYSPLATGDLINNPTIKEMAAKYNVSAAQLALRFCIENSVLPLPKATGQAHINANAQLDFSISAEDMKVLNSMPDAAPNHAHNGTQG</sequence>
<dbReference type="PROSITE" id="PS00798">
    <property type="entry name" value="ALDOKETO_REDUCTASE_1"/>
    <property type="match status" value="1"/>
</dbReference>
<evidence type="ECO:0000256" key="1">
    <source>
        <dbReference type="ARBA" id="ARBA00007905"/>
    </source>
</evidence>
<name>A0A0D1A5X8_9LACO</name>
<evidence type="ECO:0000313" key="9">
    <source>
        <dbReference type="Proteomes" id="UP000032279"/>
    </source>
</evidence>
<organism evidence="8 9">
    <name type="scientific">Paucilactobacillus wasatchensis</name>
    <dbReference type="NCBI Taxonomy" id="1335616"/>
    <lineage>
        <taxon>Bacteria</taxon>
        <taxon>Bacillati</taxon>
        <taxon>Bacillota</taxon>
        <taxon>Bacilli</taxon>
        <taxon>Lactobacillales</taxon>
        <taxon>Lactobacillaceae</taxon>
        <taxon>Paucilactobacillus</taxon>
    </lineage>
</organism>
<dbReference type="PRINTS" id="PR00069">
    <property type="entry name" value="ALDKETRDTASE"/>
</dbReference>
<dbReference type="PANTHER" id="PTHR43827">
    <property type="entry name" value="2,5-DIKETO-D-GLUCONIC ACID REDUCTASE"/>
    <property type="match status" value="1"/>
</dbReference>
<dbReference type="InterPro" id="IPR018170">
    <property type="entry name" value="Aldo/ket_reductase_CS"/>
</dbReference>
<dbReference type="STRING" id="1335616.WDC_1067"/>
<evidence type="ECO:0000259" key="7">
    <source>
        <dbReference type="Pfam" id="PF00248"/>
    </source>
</evidence>
<feature type="site" description="Lowers pKa of active site Tyr" evidence="6">
    <location>
        <position position="78"/>
    </location>
</feature>
<evidence type="ECO:0000256" key="6">
    <source>
        <dbReference type="PIRSR" id="PIRSR000097-3"/>
    </source>
</evidence>
<dbReference type="FunFam" id="3.20.20.100:FF:000002">
    <property type="entry name" value="2,5-diketo-D-gluconic acid reductase A"/>
    <property type="match status" value="1"/>
</dbReference>
<dbReference type="OrthoDB" id="9804790at2"/>
<proteinExistence type="inferred from homology"/>
<keyword evidence="9" id="KW-1185">Reference proteome</keyword>
<dbReference type="InterPro" id="IPR036812">
    <property type="entry name" value="NAD(P)_OxRdtase_dom_sf"/>
</dbReference>
<accession>A0A0D1A5X8</accession>
<evidence type="ECO:0000256" key="5">
    <source>
        <dbReference type="PIRSR" id="PIRSR000097-2"/>
    </source>
</evidence>
<gene>
    <name evidence="8" type="ORF">WDC_1067</name>
</gene>
<evidence type="ECO:0000256" key="4">
    <source>
        <dbReference type="PIRSR" id="PIRSR000097-1"/>
    </source>
</evidence>
<dbReference type="Pfam" id="PF00248">
    <property type="entry name" value="Aldo_ket_red"/>
    <property type="match status" value="1"/>
</dbReference>
<dbReference type="EMBL" id="AWTT01000023">
    <property type="protein sequence ID" value="KIS03310.1"/>
    <property type="molecule type" value="Genomic_DNA"/>
</dbReference>
<dbReference type="CDD" id="cd19071">
    <property type="entry name" value="AKR_AKR1-5-like"/>
    <property type="match status" value="1"/>
</dbReference>
<keyword evidence="2" id="KW-0521">NADP</keyword>
<feature type="binding site" evidence="5">
    <location>
        <position position="111"/>
    </location>
    <ligand>
        <name>substrate</name>
    </ligand>
</feature>
<dbReference type="PATRIC" id="fig|1335616.4.peg.1072"/>
<dbReference type="SUPFAM" id="SSF51430">
    <property type="entry name" value="NAD(P)-linked oxidoreductase"/>
    <property type="match status" value="1"/>
</dbReference>
<protein>
    <submittedName>
        <fullName evidence="8">Oxidoreductase of aldo/keto reductase family, subgroup 1</fullName>
    </submittedName>
</protein>
<dbReference type="RefSeq" id="WP_044010814.1">
    <property type="nucleotide sequence ID" value="NZ_AWTT01000023.1"/>
</dbReference>
<dbReference type="Gene3D" id="3.20.20.100">
    <property type="entry name" value="NADP-dependent oxidoreductase domain"/>
    <property type="match status" value="1"/>
</dbReference>
<dbReference type="InterPro" id="IPR020471">
    <property type="entry name" value="AKR"/>
</dbReference>
<feature type="domain" description="NADP-dependent oxidoreductase" evidence="7">
    <location>
        <begin position="18"/>
        <end position="266"/>
    </location>
</feature>
<comment type="caution">
    <text evidence="8">The sequence shown here is derived from an EMBL/GenBank/DDBJ whole genome shotgun (WGS) entry which is preliminary data.</text>
</comment>
<dbReference type="InterPro" id="IPR023210">
    <property type="entry name" value="NADP_OxRdtase_dom"/>
</dbReference>
<reference evidence="8 9" key="1">
    <citation type="submission" date="2013-08" db="EMBL/GenBank/DDBJ databases">
        <title>Lactobacillus wasatchii sp. WDC04, a late gas producing bacteria isolated from aged chedder cheese.</title>
        <authorList>
            <person name="Oberg C.J."/>
            <person name="Culumber M."/>
            <person name="McMahon D.J."/>
            <person name="Broadbent J.R."/>
            <person name="Oberg T.S."/>
            <person name="Ortaki F."/>
        </authorList>
    </citation>
    <scope>NUCLEOTIDE SEQUENCE [LARGE SCALE GENOMIC DNA]</scope>
    <source>
        <strain evidence="8 9">WDC04</strain>
    </source>
</reference>